<protein>
    <recommendedName>
        <fullName evidence="4">HTH gntR-type domain-containing protein</fullName>
    </recommendedName>
</protein>
<dbReference type="Gene3D" id="1.10.10.10">
    <property type="entry name" value="Winged helix-like DNA-binding domain superfamily/Winged helix DNA-binding domain"/>
    <property type="match status" value="1"/>
</dbReference>
<dbReference type="Pfam" id="PF00392">
    <property type="entry name" value="GntR"/>
    <property type="match status" value="1"/>
</dbReference>
<keyword evidence="2" id="KW-0238">DNA-binding</keyword>
<dbReference type="GO" id="GO:0003677">
    <property type="term" value="F:DNA binding"/>
    <property type="evidence" value="ECO:0007669"/>
    <property type="project" value="UniProtKB-KW"/>
</dbReference>
<reference evidence="5 6" key="1">
    <citation type="submission" date="2020-08" db="EMBL/GenBank/DDBJ databases">
        <title>Whole genome shotgun sequence of Actinocatenispora thailandica NBRC 105041.</title>
        <authorList>
            <person name="Komaki H."/>
            <person name="Tamura T."/>
        </authorList>
    </citation>
    <scope>NUCLEOTIDE SEQUENCE [LARGE SCALE GENOMIC DNA]</scope>
    <source>
        <strain evidence="5 6">NBRC 105041</strain>
    </source>
</reference>
<keyword evidence="6" id="KW-1185">Reference proteome</keyword>
<gene>
    <name evidence="5" type="ORF">Athai_49690</name>
</gene>
<organism evidence="5 6">
    <name type="scientific">Actinocatenispora thailandica</name>
    <dbReference type="NCBI Taxonomy" id="227318"/>
    <lineage>
        <taxon>Bacteria</taxon>
        <taxon>Bacillati</taxon>
        <taxon>Actinomycetota</taxon>
        <taxon>Actinomycetes</taxon>
        <taxon>Micromonosporales</taxon>
        <taxon>Micromonosporaceae</taxon>
        <taxon>Actinocatenispora</taxon>
    </lineage>
</organism>
<dbReference type="EMBL" id="AP023355">
    <property type="protein sequence ID" value="BCJ37466.1"/>
    <property type="molecule type" value="Genomic_DNA"/>
</dbReference>
<evidence type="ECO:0000313" key="5">
    <source>
        <dbReference type="EMBL" id="BCJ37466.1"/>
    </source>
</evidence>
<dbReference type="InterPro" id="IPR036390">
    <property type="entry name" value="WH_DNA-bd_sf"/>
</dbReference>
<dbReference type="PANTHER" id="PTHR44846:SF1">
    <property type="entry name" value="MANNOSYL-D-GLYCERATE TRANSPORT_METABOLISM SYSTEM REPRESSOR MNGR-RELATED"/>
    <property type="match status" value="1"/>
</dbReference>
<keyword evidence="1" id="KW-0805">Transcription regulation</keyword>
<dbReference type="InterPro" id="IPR000524">
    <property type="entry name" value="Tscrpt_reg_HTH_GntR"/>
</dbReference>
<keyword evidence="3" id="KW-0804">Transcription</keyword>
<dbReference type="SUPFAM" id="SSF46785">
    <property type="entry name" value="Winged helix' DNA-binding domain"/>
    <property type="match status" value="1"/>
</dbReference>
<dbReference type="GO" id="GO:0003700">
    <property type="term" value="F:DNA-binding transcription factor activity"/>
    <property type="evidence" value="ECO:0007669"/>
    <property type="project" value="InterPro"/>
</dbReference>
<dbReference type="PANTHER" id="PTHR44846">
    <property type="entry name" value="MANNOSYL-D-GLYCERATE TRANSPORT/METABOLISM SYSTEM REPRESSOR MNGR-RELATED"/>
    <property type="match status" value="1"/>
</dbReference>
<dbReference type="KEGG" id="atl:Athai_49690"/>
<evidence type="ECO:0000256" key="3">
    <source>
        <dbReference type="ARBA" id="ARBA00023163"/>
    </source>
</evidence>
<dbReference type="Proteomes" id="UP000611640">
    <property type="component" value="Chromosome"/>
</dbReference>
<dbReference type="GO" id="GO:0045892">
    <property type="term" value="P:negative regulation of DNA-templated transcription"/>
    <property type="evidence" value="ECO:0007669"/>
    <property type="project" value="TreeGrafter"/>
</dbReference>
<accession>A0A7R7DTG6</accession>
<proteinExistence type="predicted"/>
<name>A0A7R7DTG6_9ACTN</name>
<evidence type="ECO:0000259" key="4">
    <source>
        <dbReference type="PROSITE" id="PS50949"/>
    </source>
</evidence>
<feature type="domain" description="HTH gntR-type" evidence="4">
    <location>
        <begin position="17"/>
        <end position="85"/>
    </location>
</feature>
<dbReference type="PROSITE" id="PS50949">
    <property type="entry name" value="HTH_GNTR"/>
    <property type="match status" value="1"/>
</dbReference>
<dbReference type="InterPro" id="IPR050679">
    <property type="entry name" value="Bact_HTH_transcr_reg"/>
</dbReference>
<dbReference type="InterPro" id="IPR036388">
    <property type="entry name" value="WH-like_DNA-bd_sf"/>
</dbReference>
<dbReference type="CDD" id="cd07377">
    <property type="entry name" value="WHTH_GntR"/>
    <property type="match status" value="1"/>
</dbReference>
<sequence>MQVAMLSGMEIRHGGPVPVWKQVADDIAQRIKAGEFHQDDAIPSQTAMRQEYGIAIMTARRVIRDLQERGLVYTVTGRGSYVRGR</sequence>
<evidence type="ECO:0000313" key="6">
    <source>
        <dbReference type="Proteomes" id="UP000611640"/>
    </source>
</evidence>
<dbReference type="SMART" id="SM00345">
    <property type="entry name" value="HTH_GNTR"/>
    <property type="match status" value="1"/>
</dbReference>
<evidence type="ECO:0000256" key="1">
    <source>
        <dbReference type="ARBA" id="ARBA00023015"/>
    </source>
</evidence>
<evidence type="ECO:0000256" key="2">
    <source>
        <dbReference type="ARBA" id="ARBA00023125"/>
    </source>
</evidence>
<dbReference type="AlphaFoldDB" id="A0A7R7DTG6"/>